<evidence type="ECO:0000313" key="4">
    <source>
        <dbReference type="Proteomes" id="UP000272400"/>
    </source>
</evidence>
<keyword evidence="4" id="KW-1185">Reference proteome</keyword>
<organism evidence="3 4">
    <name type="scientific">Actinocorallia herbida</name>
    <dbReference type="NCBI Taxonomy" id="58109"/>
    <lineage>
        <taxon>Bacteria</taxon>
        <taxon>Bacillati</taxon>
        <taxon>Actinomycetota</taxon>
        <taxon>Actinomycetes</taxon>
        <taxon>Streptosporangiales</taxon>
        <taxon>Thermomonosporaceae</taxon>
        <taxon>Actinocorallia</taxon>
    </lineage>
</organism>
<dbReference type="InterPro" id="IPR042070">
    <property type="entry name" value="PucR_C-HTH_sf"/>
</dbReference>
<name>A0A3N1D153_9ACTN</name>
<evidence type="ECO:0000259" key="1">
    <source>
        <dbReference type="Pfam" id="PF13556"/>
    </source>
</evidence>
<dbReference type="AlphaFoldDB" id="A0A3N1D153"/>
<dbReference type="InterPro" id="IPR058663">
    <property type="entry name" value="PucR-like_N"/>
</dbReference>
<protein>
    <submittedName>
        <fullName evidence="3">PucR-like helix-turn-helix protein</fullName>
    </submittedName>
</protein>
<accession>A0A3N1D153</accession>
<dbReference type="Proteomes" id="UP000272400">
    <property type="component" value="Unassembled WGS sequence"/>
</dbReference>
<dbReference type="EMBL" id="RJKE01000001">
    <property type="protein sequence ID" value="ROO87244.1"/>
    <property type="molecule type" value="Genomic_DNA"/>
</dbReference>
<comment type="caution">
    <text evidence="3">The sequence shown here is derived from an EMBL/GenBank/DDBJ whole genome shotgun (WGS) entry which is preliminary data.</text>
</comment>
<dbReference type="Pfam" id="PF13556">
    <property type="entry name" value="HTH_30"/>
    <property type="match status" value="1"/>
</dbReference>
<gene>
    <name evidence="3" type="ORF">EDD29_4838</name>
</gene>
<evidence type="ECO:0000259" key="2">
    <source>
        <dbReference type="Pfam" id="PF25906"/>
    </source>
</evidence>
<dbReference type="InterPro" id="IPR025736">
    <property type="entry name" value="PucR_C-HTH_dom"/>
</dbReference>
<dbReference type="PANTHER" id="PTHR33744:SF1">
    <property type="entry name" value="DNA-BINDING TRANSCRIPTIONAL ACTIVATOR ADER"/>
    <property type="match status" value="1"/>
</dbReference>
<dbReference type="PANTHER" id="PTHR33744">
    <property type="entry name" value="CARBOHYDRATE DIACID REGULATOR"/>
    <property type="match status" value="1"/>
</dbReference>
<proteinExistence type="predicted"/>
<dbReference type="Pfam" id="PF25906">
    <property type="entry name" value="PucR-like_N"/>
    <property type="match status" value="1"/>
</dbReference>
<reference evidence="3 4" key="1">
    <citation type="submission" date="2018-11" db="EMBL/GenBank/DDBJ databases">
        <title>Sequencing the genomes of 1000 actinobacteria strains.</title>
        <authorList>
            <person name="Klenk H.-P."/>
        </authorList>
    </citation>
    <scope>NUCLEOTIDE SEQUENCE [LARGE SCALE GENOMIC DNA]</scope>
    <source>
        <strain evidence="3 4">DSM 44254</strain>
    </source>
</reference>
<feature type="domain" description="PucR-like N-terminal" evidence="2">
    <location>
        <begin position="14"/>
        <end position="172"/>
    </location>
</feature>
<evidence type="ECO:0000313" key="3">
    <source>
        <dbReference type="EMBL" id="ROO87244.1"/>
    </source>
</evidence>
<sequence length="406" mass="44804">MRLTDLDLTEDQAAELGEALRGSLPEVTAEAVREIENQIPTLVRPHDPRYAAFLAQAVQWGIGRFIELLAGGDAHLEELHDFYRDLGELLAEEGVAQDDWQATFRISTGVAINRLTEAVGSHPGVTPTAIARVAQDVLYYLEQITGAMTEGYAGARVGDTLHHRRKLLDLLIGEGPRPEDIHQVAAEAGWPVPRTIAVVALRRRTDIVKLRPALPADALPGLHLPDPCIVIPDPAGPGRRHGLATELRDWTAAVGPTVGITDAARSLRWARRALDLSAEGLLGGDRLFHTDDHTLPIVLLHGGEMMEHLVDTLLSPVDALRTTTRDALLETLLRCLQCGFNASDVAARLRLHPQSIRYRIRQLEEVFGPAIRDPERNFEYQAALTYRLRTRPRTNPEDPPQGDIET</sequence>
<dbReference type="InterPro" id="IPR051448">
    <property type="entry name" value="CdaR-like_regulators"/>
</dbReference>
<feature type="domain" description="PucR C-terminal helix-turn-helix" evidence="1">
    <location>
        <begin position="328"/>
        <end position="384"/>
    </location>
</feature>
<dbReference type="Gene3D" id="1.10.10.2840">
    <property type="entry name" value="PucR C-terminal helix-turn-helix domain"/>
    <property type="match status" value="1"/>
</dbReference>